<dbReference type="Gramene" id="KCW51303">
    <property type="protein sequence ID" value="KCW51303"/>
    <property type="gene ID" value="EUGRSUZ_J00863"/>
</dbReference>
<dbReference type="InterPro" id="IPR001841">
    <property type="entry name" value="Znf_RING"/>
</dbReference>
<name>A0A059ABT9_EUCGR</name>
<feature type="region of interest" description="Disordered" evidence="2">
    <location>
        <begin position="3391"/>
        <end position="3414"/>
    </location>
</feature>
<sequence>MAASPAIFIEDFGQKVDLTRRIREVLLNYPEGTTVLKEVIQNADDAGATTVRLCLDRRAHGSGSLLSDSLAQWQGPALLAYNDAIFSEEDFASISRIGGSSKHSQATKTGRFGVGFNSVYHLTDLPSFVSGKYVVLFDPQGVYLPQVSAANPGKRIDFVNSSAISIYKDQFSPYCAFGCDMQSSFSGTLFRFPLRNADQAVNSKLSRQAYEEDDIRSMFTQLYEEGVLTLLFLKSVLSIEMYIWDVGQPEPMKLYSCSVCSANSETILHRQAFLTMSKSADSKDSEMDSFSLDFLSETSSGNNFEKKVDTFYIVQAMASRSSRISSFASTASREHDMHLLPWASVAACISPSDQTSVLKLGGASCFLPLPVRTGLSVQVNAYFEVSSNRRGIWYGDDMDRSGKVRSVWNRLLLEDLVAPIFARLLLGVQQVLGPTDLYYSLWPVGRFEEPWNILVEYIFRNIANAPVLYSEIQGGNWVSPSEAFLHDAEFDGSKELGEALIQLGMPIVSLSHQLFSMILSYASIFQQKVVTPHNVRQHLKGCRILRSLSKSAKLVLLEYCLEDLIDADVGTHAYDIPLLPLANGDFCSLSDASKGSCYFVCNELEFMLLQKVLDRVIDRNIPLHLLGRLTSIAKSSRANLTLFSIDHLIQLFPSFVPGDWKYKNTVFWDPENCRDHPTPSWFLLFWQYVKAECEKLSLFSEWPILPSTSGHLCRASRRSRLIRGNDLSDKMKDILAKIGCKILSPDFGVEHHDLSHFIWESNITGVLESIFDSISLNGGITQTFQSVGAEERDVLRIFLLDFKWYIGGRVNDLDLQKCRKLPIYKVYSPGSDLNIEYADLEVPHKYLPPLDIPESFLGVEFVMISSTTEEEIFSKYYGIERMGKARFYREQVFCRLRDLQPETRDGLMLSVLKNLPQLCLEDPFLRECLRSLEFVPTKSGLIKCPSVLYDPRVEEIYTLLENSDCFPHGSFQESEILDMLQGLGLRTSISPETIIESAQQVERLVHEDPQKAYYRGKVLLSFLEVNAMKWLPDKLEDEQGKVNKMVSLAAVAFRPRNLKSDLEKFWNDLRMICWCPVLVSAPFKSLPWPVVSSNVAPPKLVRLERDLWLVSASMRILDGECSSTALSHGLGWSSMPGGSVIAAQLLELGKNNETVDDLVLRQELALAMPRIYSLLKGLLGTDEMDIVKAVLEGSRWIWVGDGFSTSDEVVLDGPLHLAPYIRVIPVDLAVFRELFLELGVREFLKPVDYVDILHRMAMRKGSLPLDPREIRAAILIVQHLSEVQVQDQVKIYLPDVSGRLFPSSELVYNDAPWLLSPDYSDSSFGSGSNCVLNAKTRVQKLVHGNISNDVAEKLGVCSLRRILLAENADSMNLSLYGAAEAFGQHEALTTRLKHILEMYADGPGVLFELVQNAEDAGASEVTFLLDKTQYGTSSVLSPEMGELQGPALCCFNDSVFSPQDLYAISRIGQESKLEKPFAIGRFGLGFNCVYHFTDIPAFVSGENLVMFDPHACNLPGITPSHPGLRIRFAGRNILEQFPDQFSPFLHFGCDLQHPFPGTFFRFPLRNATVASRSQIKKETYTPEDVMSLFVSFSEVVSDALLFLRNVKTISIFVKEGTGHEMQLFHRVQKHVIQEPQAEHQASHQIFSFIDGNKHSGMDKGQFVRKLVESIGKDHPCRCQKVIVREQGSCGALSHFWITSECLSGGRSKDNLATSTGKSANFVPWACVAAHLHSETVEDKSDSDSWKEDASLIIPELFQVAVASTKDKQEFEGRAFCFLPLPISTGLPAHVNAYFELSSNRRDIWFGNDMAGHGKKRSDWNLYLLKDVAAPAYGHLLEKLAVEIGPCDLFFSFWPTAVRLEPWVSMVHELYASIANLGFRVLHTKARGGQWIAAKQALFPDFKFHKAYELAEALSDAGLPLVMISEPIVEKFAETCPSLHFLTPHFLRSLLIRRRRNFSNRDGVILTLEYCLLDLNGTVKTENLYGLPLLPLADGSFTTFDKNGIGERIYIAQGEEYGLLKDFLPHQLIDSGIPEEVHVKLCDIAKRGDSNLSFLSSHLLEKLFVKFLPAEWQNATQVNWSPGHEGHPSFEWMNLFWSYLKLSCHDLSLFSKWPILPVGSNFLCRLTENSNVLINHGWSENMSCLLVKVGCQFLRPDMIIEHPQLDKFVQPPTAIGILKAFSSITGKPENIYSLFSDVSEGELHELKSFILQSKWFFEEQVDDHHISIIRSLPIFESYRSRKLVSLNRPIKLLKPNGVRDDLLNDDFIRTETEREKIILKRYLEVQEPEKLEFYKDYALKHMSEFVNEPDAISAILHDIKLLIDEDNSIKSILCVIPFVLAADGCWLEPSRLYDPRVSELQKILHIEAFFPSEKFSDPDILDILIDLGLRRTFNYTTLLDCARSVSLLYNSGNLEALNYGTKLLGMLDNIACKISGDGGGRPSNELSNLSTLPGDSAFYGSNNNFDSNGDEDKADPVPFFDTVVDDISEEEFWSELKGIAWCPICLDPPFEGFPWLKSTSQVAAPSIVRPKSQMWIVSSTMHILGGDCCSMYLIGKLGWMDPPPVTILLTQLIEISKLYGQLKLHSSVEPVFRDALQEGVLSLYRELQKYMGTDDVEVLKSALDGISWVWTGDSFVPASALAFDSPVKFYPYLYVVPSELVEFRDLLLALGVKPSFDFHDYVRVLQNLGNDLKGSTLSLDQLNFVVRILEAVGDYCLDIPLSESSRTSILVPDSSGALRWAGDLVYNDAPWIDTSNLLEKRFVHDCISNDLASKLGIQSLRCLSLVDEETTRDLPCMDYGKVKELLAFFGGDEFLLFDLLELADCCKAKKLHLIIDKRKHACQSLMQHNLAEFQGPGLVAILEGVTLSTEEISSLQLRPPWRLCGDTLNYGLGLLSCYALCDILYVISSGYFYIFDPRGLALGAPSSFAPAAKAFSLRGTNLTARFRDQFSALLIDEDELWSPSGSTLVRMPFSQECMKDGLEMGLKNIESKTDKFLEHASRVLLFLKSVLQVTISTWEEGYAKPSEQYSVSVDSSFAVTRNPFSEKKWRKFQISRLFSSSNTSTKVQSIDVIVHKGATRVVDRWLVVLSLGSGQTRNMALDRKYMAYNLTPVAGVAAHVSRDGHPVICPGSSILSPLPLSSDIHLPVTVLGCFLVCHNKGRYLFRYQDKKELVDIVLDAGDQLIETWNRELMSCVLDSYAEMVMELQKLRREPSNSVIEPGLAHVLSLSVKAYGDQIYSFWPKSALTDQHTSESGLVAINGPRADWECIVQQLIRPFYARAVDLPVWQLYSGNLVKASEGMFLSQPGSAVGGNLLPATVCDFVKEQYPVFSVSWELVAEIQSVGVTVQEIKPKMVRDLLRARSSSPVLRSVDTYVDVMEYCLSDIHFTEPTNSNEDSTSVGGSNNHSISNKSTSAGAGAASLSVSNFRSPNQSTHGANSSGDALEMVTSLGKALFDFSRGVVEDIGRAGVPLIPRNSNSAISNGGNGIVDHKLLFVAAELKGLPCPTAAEHLTRLGITELWLGSREQQELMVPLAAKFIHAKVMDRSILIEIFSNSTLQYLLKLQNFSLPLLSRHMKLLFHENWVAHVMATNLAPWFSWENTPGSGTEGGPSPEWIKLFWKNFNGSLSDLSLFSDWPLIPAFLGRSILCRVKESHLIFIPPPLTDPSSLEIVDSEDNRTEFVLNSPSESISTLPYITAFKAVKFKYPWLLSLLNQCSIPTFDTAFIECAASCNCLPPLGHSLGKVITSKLVAARKASYVPELTSFSASDRDELFSLFANDFLSNRSIYDSEELEAIRLLPIYKTVAGAYSGLCNENHCIISSNSFLKPSHEHCLAYDTESTEGQLLRALGIPELHDQQILVRFALPGYDKKPQAEQEDILFYINTKWHDIQVESSVIESLKETKFIRSADEFSPDLFVAKDLFDPSDSLLASVFSGERRKFPGERFSTDSWLHILRKIGLRTATEVDIILECANRVEYLATEWMKGIGDSDDIGTDLVNSQNGVPMEIYALAGSVVDSIFANFAVLYGNNFCNNLGKIACIPAELGFPSVAGRKGGKRVLTSYSDAILLKDWPLAWSCSPILTRQSFIPPEYSWGSLYLKSPPDFSRVLKHLQVIGRNGGEDTLAHWPIASGMMTVNDATLVILKYLDKLWDSLSSSDITELQKVAFLPAANGTRLVTADSLFVRLTINLSPFAFELPSIYLPYIKLLKDLGLQDMLSVKSAKSLLSDLQKTCGYQRLNPNELRAVMEILYFFSDGIVDVNVTDGLALKSEAVVPDDGCRLVHAQSCVYIDSHGSQFVKYIDTSRLRFVHPLIPDKICEALGIRKLSDVVIEELCQREQLQTLDCIRSVPLAAIKNRLRSLSLHSAICTIVKSMSRYVPALSHLNLELIQKTLDTVAGKLQFVKSLNTQFILLPGHIEITRVDKESYFPGWEGGSPHRTLYFVDQAKACIMIAEPPACISVLDVIAIVVSQLLGSPIPLPIASLFFSPEGSESIVVDVMKICSDKRELEQRHCSNSLLGKEIQPQDAMQVQFHPLRPFYRGEIVAWRLQNGEKLRYGRVPEDVSPSAGQALYRLKVETMAGVTELLLSSQVFSFKNISMGIAVSSSSLQDDAPAVIGRRTHIAMSENSGTERARSSQSCQELRYGRVSAGELVQAVQELLSAAGIHMDVEKQSLLQNTISLQDQLKESQAALLLEQEKADVASKEADMAKAAWVCRVCLSAEVDVAIVPCGHVLCRRCSSAVSRCPFCRLQVMKTMKIFRP</sequence>
<keyword evidence="1" id="KW-0862">Zinc</keyword>
<dbReference type="Gene3D" id="3.30.40.10">
    <property type="entry name" value="Zinc/RING finger domain, C3HC4 (zinc finger)"/>
    <property type="match status" value="1"/>
</dbReference>
<dbReference type="STRING" id="71139.A0A059ABT9"/>
<evidence type="ECO:0000256" key="1">
    <source>
        <dbReference type="PROSITE-ProRule" id="PRU00175"/>
    </source>
</evidence>
<dbReference type="SUPFAM" id="SSF57850">
    <property type="entry name" value="RING/U-box"/>
    <property type="match status" value="1"/>
</dbReference>
<dbReference type="NCBIfam" id="NF047352">
    <property type="entry name" value="P_loop_sacsin"/>
    <property type="match status" value="2"/>
</dbReference>
<dbReference type="eggNOG" id="ENOG502QQPY">
    <property type="taxonomic scope" value="Eukaryota"/>
</dbReference>
<dbReference type="OMA" id="APWMNAD"/>
<feature type="compositionally biased region" description="Polar residues" evidence="2">
    <location>
        <begin position="3391"/>
        <end position="3408"/>
    </location>
</feature>
<dbReference type="InterPro" id="IPR052972">
    <property type="entry name" value="Sacsin_chaperone_reg"/>
</dbReference>
<dbReference type="OrthoDB" id="1262810at2759"/>
<evidence type="ECO:0000259" key="3">
    <source>
        <dbReference type="PROSITE" id="PS50089"/>
    </source>
</evidence>
<dbReference type="Pfam" id="PF13920">
    <property type="entry name" value="zf-C3HC4_3"/>
    <property type="match status" value="1"/>
</dbReference>
<dbReference type="PANTHER" id="PTHR15600:SF42">
    <property type="entry name" value="SACSIN"/>
    <property type="match status" value="1"/>
</dbReference>
<proteinExistence type="predicted"/>
<dbReference type="FunCoup" id="A0A059ABT9">
    <property type="interactions" value="971"/>
</dbReference>
<dbReference type="SUPFAM" id="SSF55874">
    <property type="entry name" value="ATPase domain of HSP90 chaperone/DNA topoisomerase II/histidine kinase"/>
    <property type="match status" value="2"/>
</dbReference>
<keyword evidence="1" id="KW-0863">Zinc-finger</keyword>
<keyword evidence="1" id="KW-0479">Metal-binding</keyword>
<dbReference type="InterPro" id="IPR058210">
    <property type="entry name" value="SACS/Nov_dom"/>
</dbReference>
<accession>A0A059ABT9</accession>
<organism evidence="4">
    <name type="scientific">Eucalyptus grandis</name>
    <name type="common">Flooded gum</name>
    <dbReference type="NCBI Taxonomy" id="71139"/>
    <lineage>
        <taxon>Eukaryota</taxon>
        <taxon>Viridiplantae</taxon>
        <taxon>Streptophyta</taxon>
        <taxon>Embryophyta</taxon>
        <taxon>Tracheophyta</taxon>
        <taxon>Spermatophyta</taxon>
        <taxon>Magnoliopsida</taxon>
        <taxon>eudicotyledons</taxon>
        <taxon>Gunneridae</taxon>
        <taxon>Pentapetalae</taxon>
        <taxon>rosids</taxon>
        <taxon>malvids</taxon>
        <taxon>Myrtales</taxon>
        <taxon>Myrtaceae</taxon>
        <taxon>Myrtoideae</taxon>
        <taxon>Eucalypteae</taxon>
        <taxon>Eucalyptus</taxon>
    </lineage>
</organism>
<feature type="domain" description="RING-type" evidence="3">
    <location>
        <begin position="4715"/>
        <end position="4749"/>
    </location>
</feature>
<dbReference type="KEGG" id="egr:104421597"/>
<evidence type="ECO:0000256" key="2">
    <source>
        <dbReference type="SAM" id="MobiDB-lite"/>
    </source>
</evidence>
<dbReference type="SMART" id="SM00184">
    <property type="entry name" value="RING"/>
    <property type="match status" value="1"/>
</dbReference>
<dbReference type="InterPro" id="IPR036890">
    <property type="entry name" value="HATPase_C_sf"/>
</dbReference>
<reference evidence="4" key="1">
    <citation type="submission" date="2013-07" db="EMBL/GenBank/DDBJ databases">
        <title>The genome of Eucalyptus grandis.</title>
        <authorList>
            <person name="Schmutz J."/>
            <person name="Hayes R."/>
            <person name="Myburg A."/>
            <person name="Tuskan G."/>
            <person name="Grattapaglia D."/>
            <person name="Rokhsar D.S."/>
        </authorList>
    </citation>
    <scope>NUCLEOTIDE SEQUENCE</scope>
    <source>
        <tissue evidence="4">Leaf extractions</tissue>
    </source>
</reference>
<dbReference type="Pfam" id="PF25794">
    <property type="entry name" value="SACS"/>
    <property type="match status" value="3"/>
</dbReference>
<dbReference type="EMBL" id="KK198762">
    <property type="protein sequence ID" value="KCW51303.1"/>
    <property type="molecule type" value="Genomic_DNA"/>
</dbReference>
<dbReference type="GO" id="GO:0008270">
    <property type="term" value="F:zinc ion binding"/>
    <property type="evidence" value="ECO:0007669"/>
    <property type="project" value="UniProtKB-KW"/>
</dbReference>
<gene>
    <name evidence="4" type="ORF">EUGRSUZ_J00863</name>
</gene>
<dbReference type="PROSITE" id="PS50089">
    <property type="entry name" value="ZF_RING_2"/>
    <property type="match status" value="1"/>
</dbReference>
<protein>
    <recommendedName>
        <fullName evidence="3">RING-type domain-containing protein</fullName>
    </recommendedName>
</protein>
<dbReference type="PANTHER" id="PTHR15600">
    <property type="entry name" value="SACSIN"/>
    <property type="match status" value="1"/>
</dbReference>
<dbReference type="InParanoid" id="A0A059ABT9"/>
<dbReference type="GO" id="GO:0030544">
    <property type="term" value="F:Hsp70 protein binding"/>
    <property type="evidence" value="ECO:0000318"/>
    <property type="project" value="GO_Central"/>
</dbReference>
<evidence type="ECO:0000313" key="4">
    <source>
        <dbReference type="EMBL" id="KCW51303.1"/>
    </source>
</evidence>
<dbReference type="InterPro" id="IPR013083">
    <property type="entry name" value="Znf_RING/FYVE/PHD"/>
</dbReference>